<gene>
    <name evidence="1" type="ORF">GNE07_28375</name>
</gene>
<dbReference type="EMBL" id="WNME01000038">
    <property type="protein sequence ID" value="MUB66937.1"/>
    <property type="molecule type" value="Genomic_DNA"/>
</dbReference>
<protein>
    <submittedName>
        <fullName evidence="1">Extracellular solute-binding protein</fullName>
    </submittedName>
</protein>
<reference evidence="1 2" key="1">
    <citation type="submission" date="2019-09" db="EMBL/GenBank/DDBJ databases">
        <title>Draft genome sequencing of Hungatella hathewayi 123Y-2.</title>
        <authorList>
            <person name="Lv Q."/>
            <person name="Li S."/>
        </authorList>
    </citation>
    <scope>NUCLEOTIDE SEQUENCE [LARGE SCALE GENOMIC DNA]</scope>
    <source>
        <strain evidence="1 2">123Y-2</strain>
    </source>
</reference>
<dbReference type="AlphaFoldDB" id="A0AAW9WPL0"/>
<dbReference type="PANTHER" id="PTHR43649">
    <property type="entry name" value="ARABINOSE-BINDING PROTEIN-RELATED"/>
    <property type="match status" value="1"/>
</dbReference>
<dbReference type="Pfam" id="PF01547">
    <property type="entry name" value="SBP_bac_1"/>
    <property type="match status" value="1"/>
</dbReference>
<comment type="caution">
    <text evidence="1">The sequence shown here is derived from an EMBL/GenBank/DDBJ whole genome shotgun (WGS) entry which is preliminary data.</text>
</comment>
<dbReference type="InterPro" id="IPR006059">
    <property type="entry name" value="SBP"/>
</dbReference>
<proteinExistence type="predicted"/>
<organism evidence="1 2">
    <name type="scientific">Hungatella hathewayi</name>
    <dbReference type="NCBI Taxonomy" id="154046"/>
    <lineage>
        <taxon>Bacteria</taxon>
        <taxon>Bacillati</taxon>
        <taxon>Bacillota</taxon>
        <taxon>Clostridia</taxon>
        <taxon>Lachnospirales</taxon>
        <taxon>Lachnospiraceae</taxon>
        <taxon>Hungatella</taxon>
    </lineage>
</organism>
<accession>A0AAW9WPL0</accession>
<sequence>MDERVPIINMIWRREIFIMKKKCMAWITMAVMLGAASISGCSSKTETPASENQSGAAGEKSVKKENLRVITFFAGSDQWAPTWQEVIKEYMEANPNITISDESVPTAGNNDMFRPKMNADIAAGTPVDVALYFNGSDAEPLYESGLYVSWDQYLEEDSEWASSFRSTVMPSGQINNEQFNIPYIGSFEGLCYNQKIFDEYGLEYPTTWDNIIKACEVLADTDIIPISNSLLSPTCQLETMLLAQVGPENQKKPLDASWAGAIDQFKTLYDLGAFPADAATISDADSRIIFQDGRAAMTFTGSWVLNTLKENQDMRMIAVPVPEGAQGQEGAIISVFGSGWYMSKAAAERSDAALNFVKYMCSPEILARFIEVGGTPAMNIEMPEEAEALLVSANEMTANATAMNPPIDTMIPREVFNNLAKKLIYVCEGEMTADELLEECRTALSNIKAN</sequence>
<name>A0AAW9WPL0_9FIRM</name>
<evidence type="ECO:0000313" key="1">
    <source>
        <dbReference type="EMBL" id="MUB66937.1"/>
    </source>
</evidence>
<dbReference type="InterPro" id="IPR050490">
    <property type="entry name" value="Bact_solute-bd_prot1"/>
</dbReference>
<dbReference type="Proteomes" id="UP000434223">
    <property type="component" value="Unassembled WGS sequence"/>
</dbReference>
<dbReference type="Gene3D" id="3.40.190.10">
    <property type="entry name" value="Periplasmic binding protein-like II"/>
    <property type="match status" value="2"/>
</dbReference>
<evidence type="ECO:0000313" key="2">
    <source>
        <dbReference type="Proteomes" id="UP000434223"/>
    </source>
</evidence>
<dbReference type="SUPFAM" id="SSF53850">
    <property type="entry name" value="Periplasmic binding protein-like II"/>
    <property type="match status" value="1"/>
</dbReference>